<keyword evidence="2" id="KW-1185">Reference proteome</keyword>
<name>K3Y4C2_SETIT</name>
<protein>
    <submittedName>
        <fullName evidence="1">Uncharacterized protein</fullName>
    </submittedName>
</protein>
<dbReference type="Proteomes" id="UP000004995">
    <property type="component" value="Unassembled WGS sequence"/>
</dbReference>
<dbReference type="InParanoid" id="K3Y4C2"/>
<organism evidence="1 2">
    <name type="scientific">Setaria italica</name>
    <name type="common">Foxtail millet</name>
    <name type="synonym">Panicum italicum</name>
    <dbReference type="NCBI Taxonomy" id="4555"/>
    <lineage>
        <taxon>Eukaryota</taxon>
        <taxon>Viridiplantae</taxon>
        <taxon>Streptophyta</taxon>
        <taxon>Embryophyta</taxon>
        <taxon>Tracheophyta</taxon>
        <taxon>Spermatophyta</taxon>
        <taxon>Magnoliopsida</taxon>
        <taxon>Liliopsida</taxon>
        <taxon>Poales</taxon>
        <taxon>Poaceae</taxon>
        <taxon>PACMAD clade</taxon>
        <taxon>Panicoideae</taxon>
        <taxon>Panicodae</taxon>
        <taxon>Paniceae</taxon>
        <taxon>Cenchrinae</taxon>
        <taxon>Setaria</taxon>
    </lineage>
</organism>
<sequence>MNLWQCEKSILKGTSVPLIVLVLNSRSNSFHQVPNFRYEDR</sequence>
<dbReference type="EnsemblPlants" id="KQL10518">
    <property type="protein sequence ID" value="KQL10518"/>
    <property type="gene ID" value="SETIT_009060mg"/>
</dbReference>
<accession>K3Y4C2</accession>
<proteinExistence type="predicted"/>
<reference evidence="1" key="2">
    <citation type="submission" date="2018-08" db="UniProtKB">
        <authorList>
            <consortium name="EnsemblPlants"/>
        </authorList>
    </citation>
    <scope>IDENTIFICATION</scope>
    <source>
        <strain evidence="1">Yugu1</strain>
    </source>
</reference>
<dbReference type="Gramene" id="KQL10518">
    <property type="protein sequence ID" value="KQL10518"/>
    <property type="gene ID" value="SETIT_009060mg"/>
</dbReference>
<evidence type="ECO:0000313" key="2">
    <source>
        <dbReference type="Proteomes" id="UP000004995"/>
    </source>
</evidence>
<evidence type="ECO:0000313" key="1">
    <source>
        <dbReference type="EnsemblPlants" id="KQL10518"/>
    </source>
</evidence>
<dbReference type="EMBL" id="AGNK02002418">
    <property type="status" value="NOT_ANNOTATED_CDS"/>
    <property type="molecule type" value="Genomic_DNA"/>
</dbReference>
<reference evidence="2" key="1">
    <citation type="journal article" date="2012" name="Nat. Biotechnol.">
        <title>Reference genome sequence of the model plant Setaria.</title>
        <authorList>
            <person name="Bennetzen J.L."/>
            <person name="Schmutz J."/>
            <person name="Wang H."/>
            <person name="Percifield R."/>
            <person name="Hawkins J."/>
            <person name="Pontaroli A.C."/>
            <person name="Estep M."/>
            <person name="Feng L."/>
            <person name="Vaughn J.N."/>
            <person name="Grimwood J."/>
            <person name="Jenkins J."/>
            <person name="Barry K."/>
            <person name="Lindquist E."/>
            <person name="Hellsten U."/>
            <person name="Deshpande S."/>
            <person name="Wang X."/>
            <person name="Wu X."/>
            <person name="Mitros T."/>
            <person name="Triplett J."/>
            <person name="Yang X."/>
            <person name="Ye C.Y."/>
            <person name="Mauro-Herrera M."/>
            <person name="Wang L."/>
            <person name="Li P."/>
            <person name="Sharma M."/>
            <person name="Sharma R."/>
            <person name="Ronald P.C."/>
            <person name="Panaud O."/>
            <person name="Kellogg E.A."/>
            <person name="Brutnell T.P."/>
            <person name="Doust A.N."/>
            <person name="Tuskan G.A."/>
            <person name="Rokhsar D."/>
            <person name="Devos K.M."/>
        </authorList>
    </citation>
    <scope>NUCLEOTIDE SEQUENCE [LARGE SCALE GENOMIC DNA]</scope>
    <source>
        <strain evidence="2">cv. Yugu1</strain>
    </source>
</reference>
<dbReference type="AlphaFoldDB" id="K3Y4C2"/>
<dbReference type="HOGENOM" id="CLU_3280462_0_0_1"/>